<keyword evidence="5 10" id="KW-0479">Metal-binding</keyword>
<proteinExistence type="predicted"/>
<dbReference type="InterPro" id="IPR051811">
    <property type="entry name" value="Cytochrome_c550/c551-like"/>
</dbReference>
<dbReference type="InterPro" id="IPR005798">
    <property type="entry name" value="Cyt_b/b6_C"/>
</dbReference>
<dbReference type="InterPro" id="IPR027387">
    <property type="entry name" value="Cytb/b6-like_sf"/>
</dbReference>
<keyword evidence="9 11" id="KW-0472">Membrane</keyword>
<keyword evidence="2" id="KW-0813">Transport</keyword>
<evidence type="ECO:0000259" key="13">
    <source>
        <dbReference type="PROSITE" id="PS51007"/>
    </source>
</evidence>
<evidence type="ECO:0000256" key="3">
    <source>
        <dbReference type="ARBA" id="ARBA00022617"/>
    </source>
</evidence>
<keyword evidence="15" id="KW-1185">Reference proteome</keyword>
<dbReference type="InterPro" id="IPR036150">
    <property type="entry name" value="Cyt_b/b6_C_sf"/>
</dbReference>
<accession>A0ABY4ET41</accession>
<evidence type="ECO:0000256" key="10">
    <source>
        <dbReference type="PROSITE-ProRule" id="PRU00433"/>
    </source>
</evidence>
<comment type="subcellular location">
    <subcellularLocation>
        <location evidence="1">Membrane</location>
        <topology evidence="1">Multi-pass membrane protein</topology>
    </subcellularLocation>
</comment>
<dbReference type="SUPFAM" id="SSF81648">
    <property type="entry name" value="a domain/subunit of cytochrome bc1 complex (Ubiquinol-cytochrome c reductase)"/>
    <property type="match status" value="1"/>
</dbReference>
<evidence type="ECO:0000313" key="15">
    <source>
        <dbReference type="Proteomes" id="UP000831782"/>
    </source>
</evidence>
<feature type="domain" description="Cytochrome c" evidence="13">
    <location>
        <begin position="182"/>
        <end position="257"/>
    </location>
</feature>
<evidence type="ECO:0000256" key="5">
    <source>
        <dbReference type="ARBA" id="ARBA00022723"/>
    </source>
</evidence>
<evidence type="ECO:0000256" key="4">
    <source>
        <dbReference type="ARBA" id="ARBA00022692"/>
    </source>
</evidence>
<dbReference type="RefSeq" id="WP_244716875.1">
    <property type="nucleotide sequence ID" value="NZ_CP095072.1"/>
</dbReference>
<dbReference type="Gene3D" id="1.20.810.10">
    <property type="entry name" value="Cytochrome Bc1 Complex, Chain C"/>
    <property type="match status" value="1"/>
</dbReference>
<dbReference type="PROSITE" id="PS51003">
    <property type="entry name" value="CYTB_CTER"/>
    <property type="match status" value="1"/>
</dbReference>
<organism evidence="14 15">
    <name type="scientific">Gracilibacillus caseinilyticus</name>
    <dbReference type="NCBI Taxonomy" id="2932256"/>
    <lineage>
        <taxon>Bacteria</taxon>
        <taxon>Bacillati</taxon>
        <taxon>Bacillota</taxon>
        <taxon>Bacilli</taxon>
        <taxon>Bacillales</taxon>
        <taxon>Bacillaceae</taxon>
        <taxon>Gracilibacillus</taxon>
    </lineage>
</organism>
<evidence type="ECO:0000256" key="1">
    <source>
        <dbReference type="ARBA" id="ARBA00004141"/>
    </source>
</evidence>
<dbReference type="PROSITE" id="PS51007">
    <property type="entry name" value="CYTC"/>
    <property type="match status" value="1"/>
</dbReference>
<keyword evidence="8 10" id="KW-0408">Iron</keyword>
<keyword evidence="6" id="KW-0249">Electron transport</keyword>
<evidence type="ECO:0000259" key="12">
    <source>
        <dbReference type="PROSITE" id="PS51003"/>
    </source>
</evidence>
<feature type="domain" description="Cytochrome b/b6 C-terminal region profile" evidence="12">
    <location>
        <begin position="27"/>
        <end position="154"/>
    </location>
</feature>
<evidence type="ECO:0000256" key="11">
    <source>
        <dbReference type="SAM" id="Phobius"/>
    </source>
</evidence>
<dbReference type="InterPro" id="IPR009056">
    <property type="entry name" value="Cyt_c-like_dom"/>
</dbReference>
<dbReference type="Pfam" id="PF00032">
    <property type="entry name" value="Cytochrom_B_C"/>
    <property type="match status" value="1"/>
</dbReference>
<evidence type="ECO:0000256" key="8">
    <source>
        <dbReference type="ARBA" id="ARBA00023004"/>
    </source>
</evidence>
<feature type="transmembrane region" description="Helical" evidence="11">
    <location>
        <begin position="46"/>
        <end position="65"/>
    </location>
</feature>
<dbReference type="PANTHER" id="PTHR37823:SF4">
    <property type="entry name" value="MENAQUINOL-CYTOCHROME C REDUCTASE CYTOCHROME B_C SUBUNIT"/>
    <property type="match status" value="1"/>
</dbReference>
<keyword evidence="4 11" id="KW-0812">Transmembrane</keyword>
<dbReference type="PANTHER" id="PTHR37823">
    <property type="entry name" value="CYTOCHROME C-553-LIKE"/>
    <property type="match status" value="1"/>
</dbReference>
<evidence type="ECO:0000256" key="7">
    <source>
        <dbReference type="ARBA" id="ARBA00022989"/>
    </source>
</evidence>
<evidence type="ECO:0000256" key="9">
    <source>
        <dbReference type="ARBA" id="ARBA00023136"/>
    </source>
</evidence>
<feature type="transmembrane region" description="Helical" evidence="11">
    <location>
        <begin position="136"/>
        <end position="154"/>
    </location>
</feature>
<feature type="transmembrane region" description="Helical" evidence="11">
    <location>
        <begin position="101"/>
        <end position="124"/>
    </location>
</feature>
<dbReference type="Pfam" id="PF13442">
    <property type="entry name" value="Cytochrome_CBB3"/>
    <property type="match status" value="1"/>
</dbReference>
<reference evidence="14 15" key="1">
    <citation type="submission" date="2022-04" db="EMBL/GenBank/DDBJ databases">
        <title>Gracilibacillus sp. isolated from saltern.</title>
        <authorList>
            <person name="Won M."/>
            <person name="Lee C.-M."/>
            <person name="Woen H.-Y."/>
            <person name="Kwon S.-W."/>
        </authorList>
    </citation>
    <scope>NUCLEOTIDE SEQUENCE [LARGE SCALE GENOMIC DNA]</scope>
    <source>
        <strain evidence="14 15">SSWR10-1</strain>
    </source>
</reference>
<protein>
    <submittedName>
        <fullName evidence="14">C-type cytochrome</fullName>
    </submittedName>
</protein>
<dbReference type="InterPro" id="IPR036909">
    <property type="entry name" value="Cyt_c-like_dom_sf"/>
</dbReference>
<name>A0ABY4ET41_9BACI</name>
<dbReference type="EMBL" id="CP095072">
    <property type="protein sequence ID" value="UOQ47589.1"/>
    <property type="molecule type" value="Genomic_DNA"/>
</dbReference>
<sequence length="264" mass="29223">MKRGKGMKFVGDSRIRADKPKFIPKDYSEYPGRTEAFWPNFLLKEWLVGAVFLVGFLCLTIAHPAPLEKLADPTDTAYVPLPDWYFLFLYQLLKYKFASGAFNVLGSVVIPGLAFGALFLAPFLDRGKERRPHKRPISTGLMLLSIVAIFWLTYEAAHHVDWEAKAENNKPELPEENAVEIDQSDPGYEVYQANSCIQCHGDDLSGGAAAPSLIGTEHGVDEIKDIAVNGIGTMPADQFEGSDEELQQLAEFIVSVNEQAAEGE</sequence>
<gene>
    <name evidence="14" type="ORF">MUN88_16220</name>
</gene>
<evidence type="ECO:0000256" key="6">
    <source>
        <dbReference type="ARBA" id="ARBA00022982"/>
    </source>
</evidence>
<dbReference type="SUPFAM" id="SSF46626">
    <property type="entry name" value="Cytochrome c"/>
    <property type="match status" value="1"/>
</dbReference>
<dbReference type="Gene3D" id="1.10.760.10">
    <property type="entry name" value="Cytochrome c-like domain"/>
    <property type="match status" value="1"/>
</dbReference>
<evidence type="ECO:0000256" key="2">
    <source>
        <dbReference type="ARBA" id="ARBA00022448"/>
    </source>
</evidence>
<keyword evidence="7 11" id="KW-1133">Transmembrane helix</keyword>
<keyword evidence="3 10" id="KW-0349">Heme</keyword>
<dbReference type="Proteomes" id="UP000831782">
    <property type="component" value="Chromosome"/>
</dbReference>
<evidence type="ECO:0000313" key="14">
    <source>
        <dbReference type="EMBL" id="UOQ47589.1"/>
    </source>
</evidence>